<sequence length="226" mass="24524">MDGGTDSLRATGRWGRARQWLATLTVRQWLLAAFLLVLVGSSPFGGLRAQRAEATPTLSVGVEQTVAPVRLTVTKVRFGSDLGVPQAAKIDGRYVVVFAKVTGTDEKRSVPMYDALRDLLRIEQVPGVTKPFSTDPEPSSDDLRPDTILVADDAERMGDLAPGLTYTLAFVWRQAPGQPVPTSVRVAAYSHTFRQASIDDTYDWRDATRAAVGTFPATAYEKPAAS</sequence>
<evidence type="ECO:0000256" key="1">
    <source>
        <dbReference type="SAM" id="Phobius"/>
    </source>
</evidence>
<feature type="transmembrane region" description="Helical" evidence="1">
    <location>
        <begin position="20"/>
        <end position="41"/>
    </location>
</feature>
<proteinExistence type="predicted"/>
<protein>
    <submittedName>
        <fullName evidence="2">Uncharacterized protein</fullName>
    </submittedName>
</protein>
<organism evidence="2 3">
    <name type="scientific">Pedococcus bigeumensis</name>
    <dbReference type="NCBI Taxonomy" id="433644"/>
    <lineage>
        <taxon>Bacteria</taxon>
        <taxon>Bacillati</taxon>
        <taxon>Actinomycetota</taxon>
        <taxon>Actinomycetes</taxon>
        <taxon>Micrococcales</taxon>
        <taxon>Intrasporangiaceae</taxon>
        <taxon>Pedococcus</taxon>
    </lineage>
</organism>
<keyword evidence="3" id="KW-1185">Reference proteome</keyword>
<reference evidence="2 3" key="1">
    <citation type="journal article" date="2019" name="Environ. Microbiol.">
        <title>Species interactions and distinct microbial communities in high Arctic permafrost affected cryosols are associated with the CH4 and CO2 gas fluxes.</title>
        <authorList>
            <person name="Altshuler I."/>
            <person name="Hamel J."/>
            <person name="Turney S."/>
            <person name="Magnuson E."/>
            <person name="Levesque R."/>
            <person name="Greer C."/>
            <person name="Whyte L.G."/>
        </authorList>
    </citation>
    <scope>NUCLEOTIDE SEQUENCE [LARGE SCALE GENOMIC DNA]</scope>
    <source>
        <strain evidence="2 3">S9.3A</strain>
    </source>
</reference>
<accession>A0A502D1N4</accession>
<dbReference type="EMBL" id="RCZM01000002">
    <property type="protein sequence ID" value="TPG18036.1"/>
    <property type="molecule type" value="Genomic_DNA"/>
</dbReference>
<gene>
    <name evidence="2" type="ORF">EAH86_06390</name>
</gene>
<dbReference type="Proteomes" id="UP000317722">
    <property type="component" value="Unassembled WGS sequence"/>
</dbReference>
<evidence type="ECO:0000313" key="2">
    <source>
        <dbReference type="EMBL" id="TPG18036.1"/>
    </source>
</evidence>
<keyword evidence="1" id="KW-0472">Membrane</keyword>
<name>A0A502D1N4_9MICO</name>
<comment type="caution">
    <text evidence="2">The sequence shown here is derived from an EMBL/GenBank/DDBJ whole genome shotgun (WGS) entry which is preliminary data.</text>
</comment>
<evidence type="ECO:0000313" key="3">
    <source>
        <dbReference type="Proteomes" id="UP000317722"/>
    </source>
</evidence>
<keyword evidence="1" id="KW-0812">Transmembrane</keyword>
<dbReference type="AlphaFoldDB" id="A0A502D1N4"/>
<keyword evidence="1" id="KW-1133">Transmembrane helix</keyword>